<protein>
    <submittedName>
        <fullName evidence="6">OmpA family protein</fullName>
    </submittedName>
</protein>
<dbReference type="CDD" id="cd07185">
    <property type="entry name" value="OmpA_C-like"/>
    <property type="match status" value="1"/>
</dbReference>
<evidence type="ECO:0000256" key="3">
    <source>
        <dbReference type="PROSITE-ProRule" id="PRU00473"/>
    </source>
</evidence>
<comment type="subcellular location">
    <subcellularLocation>
        <location evidence="1">Cell outer membrane</location>
    </subcellularLocation>
</comment>
<evidence type="ECO:0000259" key="5">
    <source>
        <dbReference type="PROSITE" id="PS51123"/>
    </source>
</evidence>
<dbReference type="InterPro" id="IPR050330">
    <property type="entry name" value="Bact_OuterMem_StrucFunc"/>
</dbReference>
<keyword evidence="2 3" id="KW-0472">Membrane</keyword>
<organism evidence="6 7">
    <name type="scientific">Pseudomonas brassicacearum subsp. neoaurantiaca</name>
    <dbReference type="NCBI Taxonomy" id="494916"/>
    <lineage>
        <taxon>Bacteria</taxon>
        <taxon>Pseudomonadati</taxon>
        <taxon>Pseudomonadota</taxon>
        <taxon>Gammaproteobacteria</taxon>
        <taxon>Pseudomonadales</taxon>
        <taxon>Pseudomonadaceae</taxon>
        <taxon>Pseudomonas</taxon>
    </lineage>
</organism>
<dbReference type="Proteomes" id="UP000572407">
    <property type="component" value="Unassembled WGS sequence"/>
</dbReference>
<dbReference type="PANTHER" id="PTHR30329">
    <property type="entry name" value="STATOR ELEMENT OF FLAGELLAR MOTOR COMPLEX"/>
    <property type="match status" value="1"/>
</dbReference>
<dbReference type="InterPro" id="IPR006664">
    <property type="entry name" value="OMP_bac"/>
</dbReference>
<feature type="transmembrane region" description="Helical" evidence="4">
    <location>
        <begin position="7"/>
        <end position="24"/>
    </location>
</feature>
<dbReference type="GO" id="GO:0009279">
    <property type="term" value="C:cell outer membrane"/>
    <property type="evidence" value="ECO:0007669"/>
    <property type="project" value="UniProtKB-SubCell"/>
</dbReference>
<dbReference type="AlphaFoldDB" id="A0A7V8UFS3"/>
<evidence type="ECO:0000256" key="2">
    <source>
        <dbReference type="ARBA" id="ARBA00023136"/>
    </source>
</evidence>
<dbReference type="PRINTS" id="PR01021">
    <property type="entry name" value="OMPADOMAIN"/>
</dbReference>
<proteinExistence type="predicted"/>
<feature type="domain" description="OmpA-like" evidence="5">
    <location>
        <begin position="434"/>
        <end position="552"/>
    </location>
</feature>
<accession>A0A7V8UFS3</accession>
<dbReference type="InterPro" id="IPR036737">
    <property type="entry name" value="OmpA-like_sf"/>
</dbReference>
<evidence type="ECO:0000313" key="6">
    <source>
        <dbReference type="EMBL" id="MBA1380741.1"/>
    </source>
</evidence>
<dbReference type="EMBL" id="VDLV01000049">
    <property type="protein sequence ID" value="MBA1380741.1"/>
    <property type="molecule type" value="Genomic_DNA"/>
</dbReference>
<feature type="transmembrane region" description="Helical" evidence="4">
    <location>
        <begin position="323"/>
        <end position="344"/>
    </location>
</feature>
<feature type="transmembrane region" description="Helical" evidence="4">
    <location>
        <begin position="30"/>
        <end position="49"/>
    </location>
</feature>
<dbReference type="Gene3D" id="3.30.1330.60">
    <property type="entry name" value="OmpA-like domain"/>
    <property type="match status" value="1"/>
</dbReference>
<sequence length="574" mass="62041">MTIQLQRVLWLWAGILVLALLLMVPLATWIRVVVMLGMVSVTAVGWVVVNRRVARLRESVKLAANGSVPPASFRRPVVLVCGDGLDGLFGSIPELELAVRVTHQGCYLRVPALDQLPNVTESILALRPGWSAQLSVMFIINPAAHSDEAELAGRIRTFRHQATLAGQGASMPLTMVSYFHAPRGETPWFCWTGGQSSPRVLDAGASVDLADWLQQPTDSSLRAMRMQAGVQLNSAVQWLQERVLPHFNARAGGADRGSAVCWAVRPVPALTEAVEGNLWEQWLRDKVALADPRRAITKAVLPFPDPVLSLIPLRAQRTSRQRAGILAIWMFGLAGVVALVSSAWQNTLLVRQVTDDLRRYAPLLAVESPLQGTSHRRQEAEAVLGEAAHRLDTYHRHGEPLSLGLGLYRGAPLREPLLAALSHRQAMSGPMALPASEPVRLDSLSLFSPGSARLKPDSTRVLINALVGIKAQPGWLIVIAGHTDATGDAAQNLRLSRERAAAVHEWMLHVGGIPDSCFAVQGFGASQPIAGNDTEAGRAANRRVDIRLVPEVGACAFPTTGPDSKPPVASRDNL</sequence>
<evidence type="ECO:0000313" key="7">
    <source>
        <dbReference type="Proteomes" id="UP000572407"/>
    </source>
</evidence>
<dbReference type="RefSeq" id="WP_181290087.1">
    <property type="nucleotide sequence ID" value="NZ_VDLV01000049.1"/>
</dbReference>
<keyword evidence="4" id="KW-0812">Transmembrane</keyword>
<evidence type="ECO:0000256" key="1">
    <source>
        <dbReference type="ARBA" id="ARBA00004442"/>
    </source>
</evidence>
<dbReference type="PANTHER" id="PTHR30329:SF20">
    <property type="entry name" value="EXPORTED PROTEIN"/>
    <property type="match status" value="1"/>
</dbReference>
<dbReference type="PROSITE" id="PS51123">
    <property type="entry name" value="OMPA_2"/>
    <property type="match status" value="1"/>
</dbReference>
<dbReference type="InterPro" id="IPR006665">
    <property type="entry name" value="OmpA-like"/>
</dbReference>
<gene>
    <name evidence="6" type="ORF">FHK92_23570</name>
</gene>
<name>A0A7V8UFS3_9PSED</name>
<reference evidence="6 7" key="1">
    <citation type="submission" date="2019-06" db="EMBL/GenBank/DDBJ databases">
        <title>Analysis of the biodiversity of Brassica napus bacterial endophytes for the selection of potential efficient biofertilizers for rapeseed crops.</title>
        <authorList>
            <person name="Jimenez-Gomez A."/>
            <person name="Saati-Santamaria Z."/>
            <person name="Menendez E."/>
            <person name="Rivas R."/>
            <person name="Mateos P.F."/>
            <person name="Velazquez E."/>
            <person name="Garcia-Fraile P."/>
        </authorList>
    </citation>
    <scope>NUCLEOTIDE SEQUENCE [LARGE SCALE GENOMIC DNA]</scope>
    <source>
        <strain evidence="6 7">CDVBN10</strain>
    </source>
</reference>
<dbReference type="Pfam" id="PF00691">
    <property type="entry name" value="OmpA"/>
    <property type="match status" value="1"/>
</dbReference>
<comment type="caution">
    <text evidence="6">The sequence shown here is derived from an EMBL/GenBank/DDBJ whole genome shotgun (WGS) entry which is preliminary data.</text>
</comment>
<dbReference type="SUPFAM" id="SSF103088">
    <property type="entry name" value="OmpA-like"/>
    <property type="match status" value="1"/>
</dbReference>
<evidence type="ECO:0000256" key="4">
    <source>
        <dbReference type="SAM" id="Phobius"/>
    </source>
</evidence>
<keyword evidence="4" id="KW-1133">Transmembrane helix</keyword>